<proteinExistence type="predicted"/>
<evidence type="ECO:0000313" key="2">
    <source>
        <dbReference type="EMBL" id="MEQ2307048.1"/>
    </source>
</evidence>
<gene>
    <name evidence="2" type="ORF">AMECASPLE_014210</name>
</gene>
<name>A0ABV0ZLE0_9TELE</name>
<dbReference type="Proteomes" id="UP001469553">
    <property type="component" value="Unassembled WGS sequence"/>
</dbReference>
<evidence type="ECO:0000256" key="1">
    <source>
        <dbReference type="SAM" id="MobiDB-lite"/>
    </source>
</evidence>
<comment type="caution">
    <text evidence="2">The sequence shown here is derived from an EMBL/GenBank/DDBJ whole genome shotgun (WGS) entry which is preliminary data.</text>
</comment>
<dbReference type="EMBL" id="JAHRIP010066788">
    <property type="protein sequence ID" value="MEQ2307048.1"/>
    <property type="molecule type" value="Genomic_DNA"/>
</dbReference>
<keyword evidence="3" id="KW-1185">Reference proteome</keyword>
<organism evidence="2 3">
    <name type="scientific">Ameca splendens</name>
    <dbReference type="NCBI Taxonomy" id="208324"/>
    <lineage>
        <taxon>Eukaryota</taxon>
        <taxon>Metazoa</taxon>
        <taxon>Chordata</taxon>
        <taxon>Craniata</taxon>
        <taxon>Vertebrata</taxon>
        <taxon>Euteleostomi</taxon>
        <taxon>Actinopterygii</taxon>
        <taxon>Neopterygii</taxon>
        <taxon>Teleostei</taxon>
        <taxon>Neoteleostei</taxon>
        <taxon>Acanthomorphata</taxon>
        <taxon>Ovalentaria</taxon>
        <taxon>Atherinomorphae</taxon>
        <taxon>Cyprinodontiformes</taxon>
        <taxon>Goodeidae</taxon>
        <taxon>Ameca</taxon>
    </lineage>
</organism>
<accession>A0ABV0ZLE0</accession>
<reference evidence="2 3" key="1">
    <citation type="submission" date="2021-06" db="EMBL/GenBank/DDBJ databases">
        <authorList>
            <person name="Palmer J.M."/>
        </authorList>
    </citation>
    <scope>NUCLEOTIDE SEQUENCE [LARGE SCALE GENOMIC DNA]</scope>
    <source>
        <strain evidence="2 3">AS_MEX2019</strain>
        <tissue evidence="2">Muscle</tissue>
    </source>
</reference>
<sequence length="106" mass="12156">MRGVAAAQPVSSRFFCRIGFKGEAEELDEVIYEDKRFCPSKLRVFLLMAFNVLREHLGYGTEDTSTKRLRGSQRKHAGQPETKWSAFSCRAEPSRLQQDFSRHSGQ</sequence>
<protein>
    <submittedName>
        <fullName evidence="2">Uncharacterized protein</fullName>
    </submittedName>
</protein>
<feature type="compositionally biased region" description="Basic residues" evidence="1">
    <location>
        <begin position="67"/>
        <end position="77"/>
    </location>
</feature>
<evidence type="ECO:0000313" key="3">
    <source>
        <dbReference type="Proteomes" id="UP001469553"/>
    </source>
</evidence>
<feature type="region of interest" description="Disordered" evidence="1">
    <location>
        <begin position="62"/>
        <end position="84"/>
    </location>
</feature>